<sequence length="110" mass="10774">MTLNTSQVGKIAAATVLGVAAAPVHVVEAVGTLRFGPGGIVAGSWAVTFMAFHGGAVIAGSGCAILQFTGADELDMFATTAGCTVGGATAIVLVAGEEERRDGSDVGGHE</sequence>
<dbReference type="Pfam" id="PF06140">
    <property type="entry name" value="Ifi-6-16"/>
    <property type="match status" value="1"/>
</dbReference>
<gene>
    <name evidence="7" type="ORF">BGZ80_009036</name>
</gene>
<dbReference type="OrthoDB" id="440424at2759"/>
<evidence type="ECO:0000256" key="4">
    <source>
        <dbReference type="ARBA" id="ARBA00022989"/>
    </source>
</evidence>
<dbReference type="EMBL" id="JAAAID010000512">
    <property type="protein sequence ID" value="KAG0016677.1"/>
    <property type="molecule type" value="Genomic_DNA"/>
</dbReference>
<dbReference type="Gene3D" id="6.10.110.10">
    <property type="match status" value="1"/>
</dbReference>
<accession>A0A9P6T0R7</accession>
<evidence type="ECO:0000256" key="2">
    <source>
        <dbReference type="ARBA" id="ARBA00007262"/>
    </source>
</evidence>
<name>A0A9P6T0R7_9FUNG</name>
<proteinExistence type="inferred from homology"/>
<keyword evidence="8" id="KW-1185">Reference proteome</keyword>
<dbReference type="InterPro" id="IPR009311">
    <property type="entry name" value="IFI6/IFI27-like"/>
</dbReference>
<dbReference type="Proteomes" id="UP000703661">
    <property type="component" value="Unassembled WGS sequence"/>
</dbReference>
<dbReference type="InterPro" id="IPR038213">
    <property type="entry name" value="IFI6/IFI27-like_sf"/>
</dbReference>
<evidence type="ECO:0000256" key="6">
    <source>
        <dbReference type="SAM" id="Phobius"/>
    </source>
</evidence>
<dbReference type="GO" id="GO:0016020">
    <property type="term" value="C:membrane"/>
    <property type="evidence" value="ECO:0007669"/>
    <property type="project" value="UniProtKB-SubCell"/>
</dbReference>
<evidence type="ECO:0000313" key="7">
    <source>
        <dbReference type="EMBL" id="KAG0016677.1"/>
    </source>
</evidence>
<evidence type="ECO:0000256" key="3">
    <source>
        <dbReference type="ARBA" id="ARBA00022692"/>
    </source>
</evidence>
<reference evidence="7" key="1">
    <citation type="journal article" date="2020" name="Fungal Divers.">
        <title>Resolving the Mortierellaceae phylogeny through synthesis of multi-gene phylogenetics and phylogenomics.</title>
        <authorList>
            <person name="Vandepol N."/>
            <person name="Liber J."/>
            <person name="Desiro A."/>
            <person name="Na H."/>
            <person name="Kennedy M."/>
            <person name="Barry K."/>
            <person name="Grigoriev I.V."/>
            <person name="Miller A.N."/>
            <person name="O'Donnell K."/>
            <person name="Stajich J.E."/>
            <person name="Bonito G."/>
        </authorList>
    </citation>
    <scope>NUCLEOTIDE SEQUENCE</scope>
    <source>
        <strain evidence="7">NRRL 2769</strain>
    </source>
</reference>
<keyword evidence="5 6" id="KW-0472">Membrane</keyword>
<comment type="similarity">
    <text evidence="2">Belongs to the IFI6/IFI27 family.</text>
</comment>
<protein>
    <submittedName>
        <fullName evidence="7">Uncharacterized protein</fullName>
    </submittedName>
</protein>
<comment type="subcellular location">
    <subcellularLocation>
        <location evidence="1">Membrane</location>
        <topology evidence="1">Multi-pass membrane protein</topology>
    </subcellularLocation>
</comment>
<keyword evidence="3 6" id="KW-0812">Transmembrane</keyword>
<feature type="transmembrane region" description="Helical" evidence="6">
    <location>
        <begin position="45"/>
        <end position="66"/>
    </location>
</feature>
<comment type="caution">
    <text evidence="7">The sequence shown here is derived from an EMBL/GenBank/DDBJ whole genome shotgun (WGS) entry which is preliminary data.</text>
</comment>
<evidence type="ECO:0000256" key="5">
    <source>
        <dbReference type="ARBA" id="ARBA00023136"/>
    </source>
</evidence>
<evidence type="ECO:0000313" key="8">
    <source>
        <dbReference type="Proteomes" id="UP000703661"/>
    </source>
</evidence>
<keyword evidence="4 6" id="KW-1133">Transmembrane helix</keyword>
<organism evidence="7 8">
    <name type="scientific">Entomortierella chlamydospora</name>
    <dbReference type="NCBI Taxonomy" id="101097"/>
    <lineage>
        <taxon>Eukaryota</taxon>
        <taxon>Fungi</taxon>
        <taxon>Fungi incertae sedis</taxon>
        <taxon>Mucoromycota</taxon>
        <taxon>Mortierellomycotina</taxon>
        <taxon>Mortierellomycetes</taxon>
        <taxon>Mortierellales</taxon>
        <taxon>Mortierellaceae</taxon>
        <taxon>Entomortierella</taxon>
    </lineage>
</organism>
<evidence type="ECO:0000256" key="1">
    <source>
        <dbReference type="ARBA" id="ARBA00004141"/>
    </source>
</evidence>
<dbReference type="AlphaFoldDB" id="A0A9P6T0R7"/>